<comment type="caution">
    <text evidence="2">The sequence shown here is derived from an EMBL/GenBank/DDBJ whole genome shotgun (WGS) entry which is preliminary data.</text>
</comment>
<dbReference type="AlphaFoldDB" id="A0A6A4RWV2"/>
<reference evidence="2 3" key="1">
    <citation type="submission" date="2019-06" db="EMBL/GenBank/DDBJ databases">
        <title>Draft genomes of female and male turbot (Scophthalmus maximus).</title>
        <authorList>
            <person name="Xu H."/>
            <person name="Xu X.-W."/>
            <person name="Shao C."/>
            <person name="Chen S."/>
        </authorList>
    </citation>
    <scope>NUCLEOTIDE SEQUENCE [LARGE SCALE GENOMIC DNA]</scope>
    <source>
        <strain evidence="2">Ysfricsl-2016a</strain>
        <tissue evidence="2">Blood</tissue>
    </source>
</reference>
<dbReference type="Proteomes" id="UP000438429">
    <property type="component" value="Unassembled WGS sequence"/>
</dbReference>
<sequence>MEKSGNATSDLSNTGLVTARGPRPERLSDQHGDRGTSVGRGKPPLLLCGRSQLLERSRPSKRHRGQTSVCYADFAEKGFSP</sequence>
<feature type="region of interest" description="Disordered" evidence="1">
    <location>
        <begin position="1"/>
        <end position="47"/>
    </location>
</feature>
<evidence type="ECO:0000313" key="3">
    <source>
        <dbReference type="Proteomes" id="UP000438429"/>
    </source>
</evidence>
<organism evidence="2 3">
    <name type="scientific">Scophthalmus maximus</name>
    <name type="common">Turbot</name>
    <name type="synonym">Psetta maxima</name>
    <dbReference type="NCBI Taxonomy" id="52904"/>
    <lineage>
        <taxon>Eukaryota</taxon>
        <taxon>Metazoa</taxon>
        <taxon>Chordata</taxon>
        <taxon>Craniata</taxon>
        <taxon>Vertebrata</taxon>
        <taxon>Euteleostomi</taxon>
        <taxon>Actinopterygii</taxon>
        <taxon>Neopterygii</taxon>
        <taxon>Teleostei</taxon>
        <taxon>Neoteleostei</taxon>
        <taxon>Acanthomorphata</taxon>
        <taxon>Carangaria</taxon>
        <taxon>Pleuronectiformes</taxon>
        <taxon>Pleuronectoidei</taxon>
        <taxon>Scophthalmidae</taxon>
        <taxon>Scophthalmus</taxon>
    </lineage>
</organism>
<accession>A0A6A4RWV2</accession>
<evidence type="ECO:0000256" key="1">
    <source>
        <dbReference type="SAM" id="MobiDB-lite"/>
    </source>
</evidence>
<name>A0A6A4RWV2_SCOMX</name>
<dbReference type="EMBL" id="VEVO01000023">
    <property type="protein sequence ID" value="KAF0022924.1"/>
    <property type="molecule type" value="Genomic_DNA"/>
</dbReference>
<protein>
    <submittedName>
        <fullName evidence="2">Uncharacterized protein</fullName>
    </submittedName>
</protein>
<feature type="compositionally biased region" description="Polar residues" evidence="1">
    <location>
        <begin position="1"/>
        <end position="16"/>
    </location>
</feature>
<evidence type="ECO:0000313" key="2">
    <source>
        <dbReference type="EMBL" id="KAF0022924.1"/>
    </source>
</evidence>
<feature type="compositionally biased region" description="Basic and acidic residues" evidence="1">
    <location>
        <begin position="22"/>
        <end position="34"/>
    </location>
</feature>
<gene>
    <name evidence="2" type="ORF">F2P81_024905</name>
</gene>
<proteinExistence type="predicted"/>